<keyword evidence="3" id="KW-1185">Reference proteome</keyword>
<organism evidence="2 3">
    <name type="scientific">Ceratopteris richardii</name>
    <name type="common">Triangle waterfern</name>
    <dbReference type="NCBI Taxonomy" id="49495"/>
    <lineage>
        <taxon>Eukaryota</taxon>
        <taxon>Viridiplantae</taxon>
        <taxon>Streptophyta</taxon>
        <taxon>Embryophyta</taxon>
        <taxon>Tracheophyta</taxon>
        <taxon>Polypodiopsida</taxon>
        <taxon>Polypodiidae</taxon>
        <taxon>Polypodiales</taxon>
        <taxon>Pteridineae</taxon>
        <taxon>Pteridaceae</taxon>
        <taxon>Parkerioideae</taxon>
        <taxon>Ceratopteris</taxon>
    </lineage>
</organism>
<feature type="compositionally biased region" description="Basic residues" evidence="1">
    <location>
        <begin position="1"/>
        <end position="10"/>
    </location>
</feature>
<name>A0A8T2VE30_CERRI</name>
<comment type="caution">
    <text evidence="2">The sequence shown here is derived from an EMBL/GenBank/DDBJ whole genome shotgun (WGS) entry which is preliminary data.</text>
</comment>
<evidence type="ECO:0000313" key="2">
    <source>
        <dbReference type="EMBL" id="KAH7445612.1"/>
    </source>
</evidence>
<dbReference type="GO" id="GO:0009639">
    <property type="term" value="P:response to red or far red light"/>
    <property type="evidence" value="ECO:0007669"/>
    <property type="project" value="InterPro"/>
</dbReference>
<feature type="compositionally biased region" description="Polar residues" evidence="1">
    <location>
        <begin position="27"/>
        <end position="37"/>
    </location>
</feature>
<accession>A0A8T2VE30</accession>
<dbReference type="OrthoDB" id="1915848at2759"/>
<feature type="compositionally biased region" description="Polar residues" evidence="1">
    <location>
        <begin position="307"/>
        <end position="319"/>
    </location>
</feature>
<proteinExistence type="predicted"/>
<reference evidence="2" key="1">
    <citation type="submission" date="2021-08" db="EMBL/GenBank/DDBJ databases">
        <title>WGS assembly of Ceratopteris richardii.</title>
        <authorList>
            <person name="Marchant D.B."/>
            <person name="Chen G."/>
            <person name="Jenkins J."/>
            <person name="Shu S."/>
            <person name="Leebens-Mack J."/>
            <person name="Grimwood J."/>
            <person name="Schmutz J."/>
            <person name="Soltis P."/>
            <person name="Soltis D."/>
            <person name="Chen Z.-H."/>
        </authorList>
    </citation>
    <scope>NUCLEOTIDE SEQUENCE</scope>
    <source>
        <strain evidence="2">Whitten #5841</strain>
        <tissue evidence="2">Leaf</tissue>
    </source>
</reference>
<dbReference type="EMBL" id="CM035406">
    <property type="protein sequence ID" value="KAH7445615.1"/>
    <property type="molecule type" value="Genomic_DNA"/>
</dbReference>
<dbReference type="EMBL" id="CM035406">
    <property type="protein sequence ID" value="KAH7445612.1"/>
    <property type="molecule type" value="Genomic_DNA"/>
</dbReference>
<feature type="compositionally biased region" description="Basic and acidic residues" evidence="1">
    <location>
        <begin position="325"/>
        <end position="344"/>
    </location>
</feature>
<feature type="region of interest" description="Disordered" evidence="1">
    <location>
        <begin position="215"/>
        <end position="240"/>
    </location>
</feature>
<dbReference type="GO" id="GO:0009959">
    <property type="term" value="P:negative gravitropism"/>
    <property type="evidence" value="ECO:0007669"/>
    <property type="project" value="InterPro"/>
</dbReference>
<dbReference type="Proteomes" id="UP000825935">
    <property type="component" value="Chromosome 1"/>
</dbReference>
<protein>
    <submittedName>
        <fullName evidence="2">Uncharacterized protein</fullName>
    </submittedName>
</protein>
<evidence type="ECO:0000256" key="1">
    <source>
        <dbReference type="SAM" id="MobiDB-lite"/>
    </source>
</evidence>
<sequence length="616" mass="69463">MDNIASKHRRANDYKASHTGTKAAVNASLTGSKQNSDQTEDSLRRDESQGGMFVLQNNVNLQTFPADVRETHLGAKISSKLSKANRKLEKINKFLQNQEITDAVRGSVEATISKLEESFRKTKGILRRNEKGVEAENVVETQLSMDCCATGSNDSPSKDGNQNNVGDLQSNALFYQLSSEVSKMRNDIDLLKKKVDEIEDLKSEIKQIKSMVNFQEVRSGASEKSSSTETNKFRQTLDSKTTNAPEKVGFSVKNVFSKHNLLKSSNENAGKKHFKEHSTSGNNRESPAEDQPMTRYPNNVDADFYSTEGTPSASFTSWRPSLHKSSNEDTRKKHSMPGDHREPPAEDPSIIHYPNIIDTGLYSTEATPSALSTSVDNVKNRLYRYAKEVQIFGIRRKLKLDYSTVGNEGISNYLMRYSGPKTLLLGKCVIEALVSEQIFQNFELRSFGGITQGLFQKPDDFKMLRLHIYKNYKEEEPKTMYDQIPAFKDFVNRKLLEVRNLITCRLFTESNEIEDGEREHLFDERFEPFLKLSKEVWLLHTLAFGCQPASAEIFRVPAGSSYMAQYMKEKEDIRGPLDSRQAANRKVACMTVPGFTLRSSIIPADVCCYDSLTSGL</sequence>
<feature type="region of interest" description="Disordered" evidence="1">
    <location>
        <begin position="1"/>
        <end position="46"/>
    </location>
</feature>
<gene>
    <name evidence="2" type="ORF">KP509_01G017800</name>
</gene>
<dbReference type="PANTHER" id="PTHR31161">
    <property type="entry name" value="PROTEIN GRAVITROPIC IN THE LIGHT 1"/>
    <property type="match status" value="1"/>
</dbReference>
<dbReference type="InterPro" id="IPR040225">
    <property type="entry name" value="GIL1-like"/>
</dbReference>
<dbReference type="AlphaFoldDB" id="A0A8T2VE30"/>
<evidence type="ECO:0000313" key="3">
    <source>
        <dbReference type="Proteomes" id="UP000825935"/>
    </source>
</evidence>
<feature type="region of interest" description="Disordered" evidence="1">
    <location>
        <begin position="263"/>
        <end position="350"/>
    </location>
</feature>